<name>A4BF79_9GAMM</name>
<dbReference type="EMBL" id="AAOE01000012">
    <property type="protein sequence ID" value="EAR09192.1"/>
    <property type="molecule type" value="Genomic_DNA"/>
</dbReference>
<accession>A4BF79</accession>
<keyword evidence="3" id="KW-1185">Reference proteome</keyword>
<keyword evidence="1" id="KW-1133">Transmembrane helix</keyword>
<organism evidence="2 3">
    <name type="scientific">Reinekea blandensis MED297</name>
    <dbReference type="NCBI Taxonomy" id="314283"/>
    <lineage>
        <taxon>Bacteria</taxon>
        <taxon>Pseudomonadati</taxon>
        <taxon>Pseudomonadota</taxon>
        <taxon>Gammaproteobacteria</taxon>
        <taxon>Oceanospirillales</taxon>
        <taxon>Saccharospirillaceae</taxon>
        <taxon>Reinekea</taxon>
    </lineage>
</organism>
<protein>
    <submittedName>
        <fullName evidence="2">Uncharacterized protein</fullName>
    </submittedName>
</protein>
<keyword evidence="1" id="KW-0472">Membrane</keyword>
<dbReference type="STRING" id="314283.MED297_06913"/>
<feature type="transmembrane region" description="Helical" evidence="1">
    <location>
        <begin position="21"/>
        <end position="44"/>
    </location>
</feature>
<evidence type="ECO:0000313" key="3">
    <source>
        <dbReference type="Proteomes" id="UP000005953"/>
    </source>
</evidence>
<dbReference type="Proteomes" id="UP000005953">
    <property type="component" value="Unassembled WGS sequence"/>
</dbReference>
<gene>
    <name evidence="2" type="ORF">MED297_06913</name>
</gene>
<feature type="transmembrane region" description="Helical" evidence="1">
    <location>
        <begin position="137"/>
        <end position="157"/>
    </location>
</feature>
<sequence>MTQMTQPVPVPASRSAVNEQPFSITALFASAFTLVFFAMSAIVLCSSVYRAIVFFIQTQDFTQFTIQIVNGGIIAMALFELATVIAAEYGRERSHDVITMMKRTLPRFIGTVAIALALEGLMMVIKYSQLDLAGNLYYPVAIIVSAAILLIALGVFIRFAESSDSTVAES</sequence>
<comment type="caution">
    <text evidence="2">The sequence shown here is derived from an EMBL/GenBank/DDBJ whole genome shotgun (WGS) entry which is preliminary data.</text>
</comment>
<dbReference type="AlphaFoldDB" id="A4BF79"/>
<evidence type="ECO:0000313" key="2">
    <source>
        <dbReference type="EMBL" id="EAR09192.1"/>
    </source>
</evidence>
<dbReference type="HOGENOM" id="CLU_127509_0_0_6"/>
<proteinExistence type="predicted"/>
<keyword evidence="1" id="KW-0812">Transmembrane</keyword>
<feature type="transmembrane region" description="Helical" evidence="1">
    <location>
        <begin position="108"/>
        <end position="125"/>
    </location>
</feature>
<evidence type="ECO:0000256" key="1">
    <source>
        <dbReference type="SAM" id="Phobius"/>
    </source>
</evidence>
<feature type="transmembrane region" description="Helical" evidence="1">
    <location>
        <begin position="64"/>
        <end position="87"/>
    </location>
</feature>
<reference evidence="2 3" key="1">
    <citation type="submission" date="2006-02" db="EMBL/GenBank/DDBJ databases">
        <authorList>
            <person name="Pinhassi J."/>
            <person name="Pedros-Alio C."/>
            <person name="Ferriera S."/>
            <person name="Johnson J."/>
            <person name="Kravitz S."/>
            <person name="Halpern A."/>
            <person name="Remington K."/>
            <person name="Beeson K."/>
            <person name="Tran B."/>
            <person name="Rogers Y.-H."/>
            <person name="Friedman R."/>
            <person name="Venter J.C."/>
        </authorList>
    </citation>
    <scope>NUCLEOTIDE SEQUENCE [LARGE SCALE GENOMIC DNA]</scope>
    <source>
        <strain evidence="2 3">MED297</strain>
    </source>
</reference>